<evidence type="ECO:0000256" key="11">
    <source>
        <dbReference type="ARBA" id="ARBA00049893"/>
    </source>
</evidence>
<dbReference type="InterPro" id="IPR038371">
    <property type="entry name" value="Cu_polyphenol_OxRdtase_sf"/>
</dbReference>
<dbReference type="InterPro" id="IPR003730">
    <property type="entry name" value="Cu_polyphenol_OxRdtase"/>
</dbReference>
<sequence>MVDGPLRWTEQLGPAVLAGTGRPGGVSSGPYDSLNLGGHVGDEPDAVTRNRERVARAAGVEHLVVAEQVHGRGVVEVVGPWPDDAPEADALFTRAPGLALAVLVADCTPVVVAAPDEGMVGVAHAGRRGMALGVATSLVERMRAAGAGRLVARVGPSICARCYEVPLAMREQVAEVEPVARSVTRTGTPSLDVSAGVLEQLARAEVEVAEVPGCTAESDALFSYRRSRTTGRFAGLAWLRG</sequence>
<evidence type="ECO:0000256" key="6">
    <source>
        <dbReference type="ARBA" id="ARBA00022801"/>
    </source>
</evidence>
<accession>A0A420XVS8</accession>
<evidence type="ECO:0000256" key="9">
    <source>
        <dbReference type="ARBA" id="ARBA00047989"/>
    </source>
</evidence>
<evidence type="ECO:0000256" key="4">
    <source>
        <dbReference type="ARBA" id="ARBA00022679"/>
    </source>
</evidence>
<keyword evidence="5" id="KW-0479">Metal-binding</keyword>
<dbReference type="EMBL" id="RBWV01000001">
    <property type="protein sequence ID" value="RKS84303.1"/>
    <property type="molecule type" value="Genomic_DNA"/>
</dbReference>
<keyword evidence="4" id="KW-0808">Transferase</keyword>
<protein>
    <recommendedName>
        <fullName evidence="12">Purine nucleoside phosphorylase</fullName>
    </recommendedName>
</protein>
<dbReference type="AlphaFoldDB" id="A0A420XVS8"/>
<comment type="catalytic activity">
    <reaction evidence="11">
        <text>S-methyl-5'-thioadenosine + phosphate = 5-(methylsulfanyl)-alpha-D-ribose 1-phosphate + adenine</text>
        <dbReference type="Rhea" id="RHEA:11852"/>
        <dbReference type="ChEBI" id="CHEBI:16708"/>
        <dbReference type="ChEBI" id="CHEBI:17509"/>
        <dbReference type="ChEBI" id="CHEBI:43474"/>
        <dbReference type="ChEBI" id="CHEBI:58533"/>
        <dbReference type="EC" id="2.4.2.28"/>
    </reaction>
    <physiologicalReaction direction="left-to-right" evidence="11">
        <dbReference type="Rhea" id="RHEA:11853"/>
    </physiologicalReaction>
</comment>
<evidence type="ECO:0000313" key="14">
    <source>
        <dbReference type="Proteomes" id="UP000281955"/>
    </source>
</evidence>
<comment type="caution">
    <text evidence="13">The sequence shown here is derived from an EMBL/GenBank/DDBJ whole genome shotgun (WGS) entry which is preliminary data.</text>
</comment>
<dbReference type="FunCoup" id="A0A420XVS8">
    <property type="interactions" value="77"/>
</dbReference>
<evidence type="ECO:0000256" key="12">
    <source>
        <dbReference type="RuleBase" id="RU361274"/>
    </source>
</evidence>
<dbReference type="Pfam" id="PF02578">
    <property type="entry name" value="Cu-oxidase_4"/>
    <property type="match status" value="1"/>
</dbReference>
<evidence type="ECO:0000256" key="10">
    <source>
        <dbReference type="ARBA" id="ARBA00048968"/>
    </source>
</evidence>
<dbReference type="PANTHER" id="PTHR30616:SF2">
    <property type="entry name" value="PURINE NUCLEOSIDE PHOSPHORYLASE LACC1"/>
    <property type="match status" value="1"/>
</dbReference>
<dbReference type="GO" id="GO:0005507">
    <property type="term" value="F:copper ion binding"/>
    <property type="evidence" value="ECO:0007669"/>
    <property type="project" value="TreeGrafter"/>
</dbReference>
<dbReference type="GO" id="GO:0016787">
    <property type="term" value="F:hydrolase activity"/>
    <property type="evidence" value="ECO:0007669"/>
    <property type="project" value="UniProtKB-KW"/>
</dbReference>
<proteinExistence type="inferred from homology"/>
<comment type="catalytic activity">
    <reaction evidence="1">
        <text>inosine + phosphate = alpha-D-ribose 1-phosphate + hypoxanthine</text>
        <dbReference type="Rhea" id="RHEA:27646"/>
        <dbReference type="ChEBI" id="CHEBI:17368"/>
        <dbReference type="ChEBI" id="CHEBI:17596"/>
        <dbReference type="ChEBI" id="CHEBI:43474"/>
        <dbReference type="ChEBI" id="CHEBI:57720"/>
        <dbReference type="EC" id="2.4.2.1"/>
    </reaction>
    <physiologicalReaction direction="left-to-right" evidence="1">
        <dbReference type="Rhea" id="RHEA:27647"/>
    </physiologicalReaction>
</comment>
<comment type="catalytic activity">
    <reaction evidence="10">
        <text>adenosine + phosphate = alpha-D-ribose 1-phosphate + adenine</text>
        <dbReference type="Rhea" id="RHEA:27642"/>
        <dbReference type="ChEBI" id="CHEBI:16335"/>
        <dbReference type="ChEBI" id="CHEBI:16708"/>
        <dbReference type="ChEBI" id="CHEBI:43474"/>
        <dbReference type="ChEBI" id="CHEBI:57720"/>
        <dbReference type="EC" id="2.4.2.1"/>
    </reaction>
    <physiologicalReaction direction="left-to-right" evidence="10">
        <dbReference type="Rhea" id="RHEA:27643"/>
    </physiologicalReaction>
</comment>
<dbReference type="NCBIfam" id="TIGR00726">
    <property type="entry name" value="peptidoglycan editing factor PgeF"/>
    <property type="match status" value="1"/>
</dbReference>
<name>A0A420XVS8_9ACTN</name>
<reference evidence="13 14" key="1">
    <citation type="submission" date="2018-10" db="EMBL/GenBank/DDBJ databases">
        <title>Genomic Encyclopedia of Archaeal and Bacterial Type Strains, Phase II (KMG-II): from individual species to whole genera.</title>
        <authorList>
            <person name="Goeker M."/>
        </authorList>
    </citation>
    <scope>NUCLEOTIDE SEQUENCE [LARGE SCALE GENOMIC DNA]</scope>
    <source>
        <strain evidence="13 14">RP-AC37</strain>
    </source>
</reference>
<keyword evidence="14" id="KW-1185">Reference proteome</keyword>
<evidence type="ECO:0000256" key="7">
    <source>
        <dbReference type="ARBA" id="ARBA00022833"/>
    </source>
</evidence>
<dbReference type="RefSeq" id="WP_121191471.1">
    <property type="nucleotide sequence ID" value="NZ_RBWV01000001.1"/>
</dbReference>
<evidence type="ECO:0000256" key="1">
    <source>
        <dbReference type="ARBA" id="ARBA00000553"/>
    </source>
</evidence>
<evidence type="ECO:0000256" key="5">
    <source>
        <dbReference type="ARBA" id="ARBA00022723"/>
    </source>
</evidence>
<keyword evidence="8" id="KW-0186">Copper</keyword>
<evidence type="ECO:0000256" key="2">
    <source>
        <dbReference type="ARBA" id="ARBA00003215"/>
    </source>
</evidence>
<gene>
    <name evidence="13" type="ORF">CLV35_0120</name>
</gene>
<evidence type="ECO:0000256" key="8">
    <source>
        <dbReference type="ARBA" id="ARBA00023008"/>
    </source>
</evidence>
<dbReference type="InterPro" id="IPR011324">
    <property type="entry name" value="Cytotoxic_necrot_fac-like_cat"/>
</dbReference>
<dbReference type="Proteomes" id="UP000281955">
    <property type="component" value="Unassembled WGS sequence"/>
</dbReference>
<keyword evidence="7" id="KW-0862">Zinc</keyword>
<comment type="similarity">
    <text evidence="3 12">Belongs to the purine nucleoside phosphorylase YfiH/LACC1 family.</text>
</comment>
<comment type="function">
    <text evidence="2">Purine nucleoside enzyme that catalyzes the phosphorolysis of adenosine and inosine nucleosides, yielding D-ribose 1-phosphate and the respective free bases, adenine and hypoxanthine. Also catalyzes the phosphorolysis of S-methyl-5'-thioadenosine into adenine and S-methyl-5-thio-alpha-D-ribose 1-phosphate. Also has adenosine deaminase activity.</text>
</comment>
<evidence type="ECO:0000313" key="13">
    <source>
        <dbReference type="EMBL" id="RKS84303.1"/>
    </source>
</evidence>
<dbReference type="SUPFAM" id="SSF64438">
    <property type="entry name" value="CNF1/YfiH-like putative cysteine hydrolases"/>
    <property type="match status" value="1"/>
</dbReference>
<dbReference type="Gene3D" id="3.60.140.10">
    <property type="entry name" value="CNF1/YfiH-like putative cysteine hydrolases"/>
    <property type="match status" value="1"/>
</dbReference>
<dbReference type="InParanoid" id="A0A420XVS8"/>
<dbReference type="PANTHER" id="PTHR30616">
    <property type="entry name" value="UNCHARACTERIZED PROTEIN YFIH"/>
    <property type="match status" value="1"/>
</dbReference>
<organism evidence="13 14">
    <name type="scientific">Motilibacter peucedani</name>
    <dbReference type="NCBI Taxonomy" id="598650"/>
    <lineage>
        <taxon>Bacteria</taxon>
        <taxon>Bacillati</taxon>
        <taxon>Actinomycetota</taxon>
        <taxon>Actinomycetes</taxon>
        <taxon>Motilibacterales</taxon>
        <taxon>Motilibacteraceae</taxon>
        <taxon>Motilibacter</taxon>
    </lineage>
</organism>
<keyword evidence="6" id="KW-0378">Hydrolase</keyword>
<comment type="catalytic activity">
    <reaction evidence="9">
        <text>adenosine + H2O + H(+) = inosine + NH4(+)</text>
        <dbReference type="Rhea" id="RHEA:24408"/>
        <dbReference type="ChEBI" id="CHEBI:15377"/>
        <dbReference type="ChEBI" id="CHEBI:15378"/>
        <dbReference type="ChEBI" id="CHEBI:16335"/>
        <dbReference type="ChEBI" id="CHEBI:17596"/>
        <dbReference type="ChEBI" id="CHEBI:28938"/>
        <dbReference type="EC" id="3.5.4.4"/>
    </reaction>
    <physiologicalReaction direction="left-to-right" evidence="9">
        <dbReference type="Rhea" id="RHEA:24409"/>
    </physiologicalReaction>
</comment>
<evidence type="ECO:0000256" key="3">
    <source>
        <dbReference type="ARBA" id="ARBA00007353"/>
    </source>
</evidence>
<dbReference type="CDD" id="cd16833">
    <property type="entry name" value="YfiH"/>
    <property type="match status" value="1"/>
</dbReference>
<dbReference type="OrthoDB" id="4279at2"/>
<dbReference type="GO" id="GO:0017061">
    <property type="term" value="F:S-methyl-5-thioadenosine phosphorylase activity"/>
    <property type="evidence" value="ECO:0007669"/>
    <property type="project" value="UniProtKB-EC"/>
</dbReference>